<evidence type="ECO:0000313" key="3">
    <source>
        <dbReference type="Proteomes" id="UP000828390"/>
    </source>
</evidence>
<reference evidence="2" key="2">
    <citation type="submission" date="2020-11" db="EMBL/GenBank/DDBJ databases">
        <authorList>
            <person name="McCartney M.A."/>
            <person name="Auch B."/>
            <person name="Kono T."/>
            <person name="Mallez S."/>
            <person name="Becker A."/>
            <person name="Gohl D.M."/>
            <person name="Silverstein K.A.T."/>
            <person name="Koren S."/>
            <person name="Bechman K.B."/>
            <person name="Herman A."/>
            <person name="Abrahante J.E."/>
            <person name="Garbe J."/>
        </authorList>
    </citation>
    <scope>NUCLEOTIDE SEQUENCE</scope>
    <source>
        <strain evidence="2">Duluth1</strain>
        <tissue evidence="2">Whole animal</tissue>
    </source>
</reference>
<sequence>MCDQPECHSEKTCDPCSIEGKKEQAKHFCVHCLEYFCITCAQYHRKYKPSRAHTILNDLPEDTRIYERVLKFSHCPSHPEIEIDRFCKHHDEMFCRFCSDIHASCENVVNIEECQKGNIDTIPDKLTALKSMYSTRKKELERQLEELQVNSLEVKNNIREYVKQIRDVADKVERSLNESHQSLISTAYAVIKRVLKRSKKKRRNLMNAKFSMI</sequence>
<gene>
    <name evidence="2" type="ORF">DPMN_110665</name>
</gene>
<dbReference type="PANTHER" id="PTHR25462:SF296">
    <property type="entry name" value="MEIOTIC P26, ISOFORM F"/>
    <property type="match status" value="1"/>
</dbReference>
<comment type="caution">
    <text evidence="2">The sequence shown here is derived from an EMBL/GenBank/DDBJ whole genome shotgun (WGS) entry which is preliminary data.</text>
</comment>
<dbReference type="EMBL" id="JAIWYP010000004">
    <property type="protein sequence ID" value="KAH3837280.1"/>
    <property type="molecule type" value="Genomic_DNA"/>
</dbReference>
<dbReference type="InterPro" id="IPR047153">
    <property type="entry name" value="TRIM45/56/19-like"/>
</dbReference>
<dbReference type="AlphaFoldDB" id="A0A9D4KD06"/>
<organism evidence="2 3">
    <name type="scientific">Dreissena polymorpha</name>
    <name type="common">Zebra mussel</name>
    <name type="synonym">Mytilus polymorpha</name>
    <dbReference type="NCBI Taxonomy" id="45954"/>
    <lineage>
        <taxon>Eukaryota</taxon>
        <taxon>Metazoa</taxon>
        <taxon>Spiralia</taxon>
        <taxon>Lophotrochozoa</taxon>
        <taxon>Mollusca</taxon>
        <taxon>Bivalvia</taxon>
        <taxon>Autobranchia</taxon>
        <taxon>Heteroconchia</taxon>
        <taxon>Euheterodonta</taxon>
        <taxon>Imparidentia</taxon>
        <taxon>Neoheterodontei</taxon>
        <taxon>Myida</taxon>
        <taxon>Dreissenoidea</taxon>
        <taxon>Dreissenidae</taxon>
        <taxon>Dreissena</taxon>
    </lineage>
</organism>
<proteinExistence type="predicted"/>
<evidence type="ECO:0000256" key="1">
    <source>
        <dbReference type="SAM" id="Coils"/>
    </source>
</evidence>
<keyword evidence="3" id="KW-1185">Reference proteome</keyword>
<evidence type="ECO:0000313" key="2">
    <source>
        <dbReference type="EMBL" id="KAH3837280.1"/>
    </source>
</evidence>
<keyword evidence="1" id="KW-0175">Coiled coil</keyword>
<dbReference type="Proteomes" id="UP000828390">
    <property type="component" value="Unassembled WGS sequence"/>
</dbReference>
<dbReference type="PANTHER" id="PTHR25462">
    <property type="entry name" value="BONUS, ISOFORM C-RELATED"/>
    <property type="match status" value="1"/>
</dbReference>
<dbReference type="Gene3D" id="3.30.160.60">
    <property type="entry name" value="Classic Zinc Finger"/>
    <property type="match status" value="1"/>
</dbReference>
<accession>A0A9D4KD06</accession>
<evidence type="ECO:0008006" key="4">
    <source>
        <dbReference type="Google" id="ProtNLM"/>
    </source>
</evidence>
<protein>
    <recommendedName>
        <fullName evidence="4">B box-type domain-containing protein</fullName>
    </recommendedName>
</protein>
<name>A0A9D4KD06_DREPO</name>
<feature type="coiled-coil region" evidence="1">
    <location>
        <begin position="130"/>
        <end position="178"/>
    </location>
</feature>
<reference evidence="2" key="1">
    <citation type="journal article" date="2019" name="bioRxiv">
        <title>The Genome of the Zebra Mussel, Dreissena polymorpha: A Resource for Invasive Species Research.</title>
        <authorList>
            <person name="McCartney M.A."/>
            <person name="Auch B."/>
            <person name="Kono T."/>
            <person name="Mallez S."/>
            <person name="Zhang Y."/>
            <person name="Obille A."/>
            <person name="Becker A."/>
            <person name="Abrahante J.E."/>
            <person name="Garbe J."/>
            <person name="Badalamenti J.P."/>
            <person name="Herman A."/>
            <person name="Mangelson H."/>
            <person name="Liachko I."/>
            <person name="Sullivan S."/>
            <person name="Sone E.D."/>
            <person name="Koren S."/>
            <person name="Silverstein K.A.T."/>
            <person name="Beckman K.B."/>
            <person name="Gohl D.M."/>
        </authorList>
    </citation>
    <scope>NUCLEOTIDE SEQUENCE</scope>
    <source>
        <strain evidence="2">Duluth1</strain>
        <tissue evidence="2">Whole animal</tissue>
    </source>
</reference>